<sequence>MNIIVLNLLKNPSDDPFILCPIYLLLIAIINFEQLSKKTKYKLTTPAEAQSSKTEFDNLHINSNVFEQLLPVLLKEPQPIELIKTVKKMQQHTEKPLKNNSRPSAKNNRKAFDSKTEIITTDDFDKKHHHHHHRHHHRHGHSSHHHRHGHSSHHHRHGSHHRHDSHHQHHHHHRPHHHHHRHRRYSYSPYSEYSDYSHDFHRDYHHNQSVKLPRIITPRPLKIITPTPSKINTSIYRDIGINTGNETKIMRDSSATVDFVDVPNIADKRLEQIPVVRRTIIVEPYPAQPSSQIIVKPRTDMIGKVRLGKNIKLNGNDETIVYPSTSFTTKKIKKKKTNMINNNIIDDLHLDDISDDDDDDKKKNGSSKTKIFKNITRQKIKNAFYN</sequence>
<dbReference type="AlphaFoldDB" id="A0A815GA85"/>
<comment type="caution">
    <text evidence="2">The sequence shown here is derived from an EMBL/GenBank/DDBJ whole genome shotgun (WGS) entry which is preliminary data.</text>
</comment>
<gene>
    <name evidence="3" type="ORF">JBS370_LOCUS19294</name>
    <name evidence="2" type="ORF">ZHD862_LOCUS29794</name>
</gene>
<accession>A0A815GA85</accession>
<feature type="region of interest" description="Disordered" evidence="1">
    <location>
        <begin position="87"/>
        <end position="186"/>
    </location>
</feature>
<protein>
    <submittedName>
        <fullName evidence="2">Uncharacterized protein</fullName>
    </submittedName>
</protein>
<proteinExistence type="predicted"/>
<reference evidence="2" key="1">
    <citation type="submission" date="2021-02" db="EMBL/GenBank/DDBJ databases">
        <authorList>
            <person name="Nowell W R."/>
        </authorList>
    </citation>
    <scope>NUCLEOTIDE SEQUENCE</scope>
</reference>
<dbReference type="EMBL" id="CAJNOT010002686">
    <property type="protein sequence ID" value="CAF1336062.1"/>
    <property type="molecule type" value="Genomic_DNA"/>
</dbReference>
<name>A0A815GA85_9BILA</name>
<evidence type="ECO:0000313" key="3">
    <source>
        <dbReference type="EMBL" id="CAF3870805.1"/>
    </source>
</evidence>
<evidence type="ECO:0000256" key="1">
    <source>
        <dbReference type="SAM" id="MobiDB-lite"/>
    </source>
</evidence>
<feature type="compositionally biased region" description="Basic residues" evidence="1">
    <location>
        <begin position="127"/>
        <end position="185"/>
    </location>
</feature>
<organism evidence="2 4">
    <name type="scientific">Rotaria sordida</name>
    <dbReference type="NCBI Taxonomy" id="392033"/>
    <lineage>
        <taxon>Eukaryota</taxon>
        <taxon>Metazoa</taxon>
        <taxon>Spiralia</taxon>
        <taxon>Gnathifera</taxon>
        <taxon>Rotifera</taxon>
        <taxon>Eurotatoria</taxon>
        <taxon>Bdelloidea</taxon>
        <taxon>Philodinida</taxon>
        <taxon>Philodinidae</taxon>
        <taxon>Rotaria</taxon>
    </lineage>
</organism>
<evidence type="ECO:0000313" key="4">
    <source>
        <dbReference type="Proteomes" id="UP000663864"/>
    </source>
</evidence>
<dbReference type="Proteomes" id="UP000663836">
    <property type="component" value="Unassembled WGS sequence"/>
</dbReference>
<dbReference type="EMBL" id="CAJOBD010002289">
    <property type="protein sequence ID" value="CAF3870805.1"/>
    <property type="molecule type" value="Genomic_DNA"/>
</dbReference>
<evidence type="ECO:0000313" key="2">
    <source>
        <dbReference type="EMBL" id="CAF1336062.1"/>
    </source>
</evidence>
<dbReference type="Proteomes" id="UP000663864">
    <property type="component" value="Unassembled WGS sequence"/>
</dbReference>